<dbReference type="PANTHER" id="PTHR16171">
    <property type="entry name" value="DNA REPAIR PROTEIN COMPLEMENTING XP-G CELLS-RELATED"/>
    <property type="match status" value="1"/>
</dbReference>
<dbReference type="InterPro" id="IPR006085">
    <property type="entry name" value="XPG_DNA_repair_N"/>
</dbReference>
<dbReference type="Proteomes" id="UP000191024">
    <property type="component" value="Chromosome F"/>
</dbReference>
<dbReference type="Gene3D" id="1.10.150.20">
    <property type="entry name" value="5' to 3' exonuclease, C-terminal subdomain"/>
    <property type="match status" value="1"/>
</dbReference>
<dbReference type="InterPro" id="IPR019974">
    <property type="entry name" value="XPG_CS"/>
</dbReference>
<evidence type="ECO:0000256" key="6">
    <source>
        <dbReference type="ARBA" id="ARBA00022759"/>
    </source>
</evidence>
<dbReference type="OrthoDB" id="31113at2759"/>
<dbReference type="InterPro" id="IPR006086">
    <property type="entry name" value="XPG-I_dom"/>
</dbReference>
<evidence type="ECO:0000259" key="14">
    <source>
        <dbReference type="SMART" id="SM00484"/>
    </source>
</evidence>
<dbReference type="GO" id="GO:0006289">
    <property type="term" value="P:nucleotide-excision repair"/>
    <property type="evidence" value="ECO:0007669"/>
    <property type="project" value="InterPro"/>
</dbReference>
<keyword evidence="8" id="KW-0378">Hydrolase</keyword>
<keyword evidence="7" id="KW-0227">DNA damage</keyword>
<dbReference type="STRING" id="1230905.A0A1G4K492"/>
<evidence type="ECO:0000313" key="16">
    <source>
        <dbReference type="EMBL" id="SCU98557.1"/>
    </source>
</evidence>
<dbReference type="CDD" id="cd09868">
    <property type="entry name" value="PIN_XPG_RAD2"/>
    <property type="match status" value="2"/>
</dbReference>
<dbReference type="Gene3D" id="3.40.50.1010">
    <property type="entry name" value="5'-nuclease"/>
    <property type="match status" value="2"/>
</dbReference>
<keyword evidence="11" id="KW-0539">Nucleus</keyword>
<dbReference type="Pfam" id="PF00752">
    <property type="entry name" value="XPG_N"/>
    <property type="match status" value="1"/>
</dbReference>
<evidence type="ECO:0000256" key="8">
    <source>
        <dbReference type="ARBA" id="ARBA00022801"/>
    </source>
</evidence>
<keyword evidence="10" id="KW-0234">DNA repair</keyword>
<evidence type="ECO:0000259" key="15">
    <source>
        <dbReference type="SMART" id="SM00485"/>
    </source>
</evidence>
<evidence type="ECO:0000256" key="1">
    <source>
        <dbReference type="ARBA" id="ARBA00001946"/>
    </source>
</evidence>
<feature type="domain" description="XPG-I" evidence="14">
    <location>
        <begin position="730"/>
        <end position="799"/>
    </location>
</feature>
<dbReference type="Pfam" id="PF00867">
    <property type="entry name" value="XPG_I"/>
    <property type="match status" value="1"/>
</dbReference>
<comment type="function">
    <text evidence="12">Single-stranded DNA endonuclease involved in excision repair of DNA damaged with UV light, bulky adducts, or cross-linking agents. Essential for the incision step of excision-repair.</text>
</comment>
<evidence type="ECO:0000256" key="10">
    <source>
        <dbReference type="ARBA" id="ARBA00023204"/>
    </source>
</evidence>
<feature type="region of interest" description="Disordered" evidence="13">
    <location>
        <begin position="427"/>
        <end position="460"/>
    </location>
</feature>
<dbReference type="InterPro" id="IPR001044">
    <property type="entry name" value="XPG/Rad2_eukaryotes"/>
</dbReference>
<dbReference type="InterPro" id="IPR006084">
    <property type="entry name" value="XPG/Rad2"/>
</dbReference>
<feature type="region of interest" description="Disordered" evidence="13">
    <location>
        <begin position="306"/>
        <end position="350"/>
    </location>
</feature>
<feature type="domain" description="XPG N-terminal" evidence="15">
    <location>
        <begin position="1"/>
        <end position="98"/>
    </location>
</feature>
<dbReference type="SUPFAM" id="SSF47807">
    <property type="entry name" value="5' to 3' exonuclease, C-terminal subdomain"/>
    <property type="match status" value="1"/>
</dbReference>
<evidence type="ECO:0000256" key="2">
    <source>
        <dbReference type="ARBA" id="ARBA00004123"/>
    </source>
</evidence>
<dbReference type="PANTHER" id="PTHR16171:SF7">
    <property type="entry name" value="DNA REPAIR PROTEIN RAD2"/>
    <property type="match status" value="1"/>
</dbReference>
<dbReference type="SMART" id="SM00484">
    <property type="entry name" value="XPGI"/>
    <property type="match status" value="1"/>
</dbReference>
<evidence type="ECO:0000256" key="7">
    <source>
        <dbReference type="ARBA" id="ARBA00022763"/>
    </source>
</evidence>
<dbReference type="EMBL" id="LT598467">
    <property type="protein sequence ID" value="SCU98557.1"/>
    <property type="molecule type" value="Genomic_DNA"/>
</dbReference>
<dbReference type="GO" id="GO:0046872">
    <property type="term" value="F:metal ion binding"/>
    <property type="evidence" value="ECO:0007669"/>
    <property type="project" value="UniProtKB-KW"/>
</dbReference>
<name>A0A1G4K492_9SACH</name>
<dbReference type="InterPro" id="IPR008918">
    <property type="entry name" value="HhH2"/>
</dbReference>
<dbReference type="SMART" id="SM00279">
    <property type="entry name" value="HhH2"/>
    <property type="match status" value="1"/>
</dbReference>
<evidence type="ECO:0000256" key="5">
    <source>
        <dbReference type="ARBA" id="ARBA00022723"/>
    </source>
</evidence>
<dbReference type="SUPFAM" id="SSF88723">
    <property type="entry name" value="PIN domain-like"/>
    <property type="match status" value="1"/>
</dbReference>
<dbReference type="GO" id="GO:0004520">
    <property type="term" value="F:DNA endonuclease activity"/>
    <property type="evidence" value="ECO:0007669"/>
    <property type="project" value="TreeGrafter"/>
</dbReference>
<dbReference type="InterPro" id="IPR036279">
    <property type="entry name" value="5-3_exonuclease_C_sf"/>
</dbReference>
<feature type="region of interest" description="Disordered" evidence="13">
    <location>
        <begin position="516"/>
        <end position="551"/>
    </location>
</feature>
<dbReference type="PRINTS" id="PR00066">
    <property type="entry name" value="XRODRMPGMNTG"/>
</dbReference>
<dbReference type="CDD" id="cd09904">
    <property type="entry name" value="H3TH_XPG"/>
    <property type="match status" value="1"/>
</dbReference>
<feature type="compositionally biased region" description="Basic and acidic residues" evidence="13">
    <location>
        <begin position="341"/>
        <end position="350"/>
    </location>
</feature>
<feature type="compositionally biased region" description="Acidic residues" evidence="13">
    <location>
        <begin position="329"/>
        <end position="340"/>
    </location>
</feature>
<evidence type="ECO:0000256" key="12">
    <source>
        <dbReference type="ARBA" id="ARBA00053135"/>
    </source>
</evidence>
<dbReference type="AlphaFoldDB" id="A0A1G4K492"/>
<evidence type="ECO:0000313" key="17">
    <source>
        <dbReference type="Proteomes" id="UP000191024"/>
    </source>
</evidence>
<dbReference type="InterPro" id="IPR029060">
    <property type="entry name" value="PIN-like_dom_sf"/>
</dbReference>
<dbReference type="SMART" id="SM00485">
    <property type="entry name" value="XPGN"/>
    <property type="match status" value="1"/>
</dbReference>
<keyword evidence="5" id="KW-0479">Metal-binding</keyword>
<protein>
    <submittedName>
        <fullName evidence="16">LAMI_0F15258g1_1</fullName>
    </submittedName>
</protein>
<evidence type="ECO:0000256" key="4">
    <source>
        <dbReference type="ARBA" id="ARBA00022722"/>
    </source>
</evidence>
<gene>
    <name evidence="16" type="ORF">LAMI_0F15258G</name>
</gene>
<organism evidence="16 17">
    <name type="scientific">Lachancea mirantina</name>
    <dbReference type="NCBI Taxonomy" id="1230905"/>
    <lineage>
        <taxon>Eukaryota</taxon>
        <taxon>Fungi</taxon>
        <taxon>Dikarya</taxon>
        <taxon>Ascomycota</taxon>
        <taxon>Saccharomycotina</taxon>
        <taxon>Saccharomycetes</taxon>
        <taxon>Saccharomycetales</taxon>
        <taxon>Saccharomycetaceae</taxon>
        <taxon>Lachancea</taxon>
    </lineage>
</organism>
<feature type="compositionally biased region" description="Polar residues" evidence="13">
    <location>
        <begin position="434"/>
        <end position="447"/>
    </location>
</feature>
<dbReference type="FunFam" id="3.40.50.1010:FF:000025">
    <property type="entry name" value="DNA repair protein RAD2"/>
    <property type="match status" value="1"/>
</dbReference>
<comment type="cofactor">
    <cofactor evidence="1">
        <name>Mg(2+)</name>
        <dbReference type="ChEBI" id="CHEBI:18420"/>
    </cofactor>
</comment>
<evidence type="ECO:0000256" key="13">
    <source>
        <dbReference type="SAM" id="MobiDB-lite"/>
    </source>
</evidence>
<comment type="similarity">
    <text evidence="3">Belongs to the XPG/RAD2 endonuclease family. XPG subfamily.</text>
</comment>
<feature type="compositionally biased region" description="Basic and acidic residues" evidence="13">
    <location>
        <begin position="306"/>
        <end position="319"/>
    </location>
</feature>
<evidence type="ECO:0000256" key="9">
    <source>
        <dbReference type="ARBA" id="ARBA00022842"/>
    </source>
</evidence>
<feature type="compositionally biased region" description="Polar residues" evidence="13">
    <location>
        <begin position="644"/>
        <end position="655"/>
    </location>
</feature>
<comment type="subcellular location">
    <subcellularLocation>
        <location evidence="2">Nucleus</location>
    </subcellularLocation>
</comment>
<dbReference type="GO" id="GO:0016788">
    <property type="term" value="F:hydrolase activity, acting on ester bonds"/>
    <property type="evidence" value="ECO:0007669"/>
    <property type="project" value="InterPro"/>
</dbReference>
<keyword evidence="17" id="KW-1185">Reference proteome</keyword>
<dbReference type="PROSITE" id="PS00842">
    <property type="entry name" value="XPG_2"/>
    <property type="match status" value="1"/>
</dbReference>
<reference evidence="17" key="1">
    <citation type="submission" date="2016-03" db="EMBL/GenBank/DDBJ databases">
        <authorList>
            <person name="Devillers H."/>
        </authorList>
    </citation>
    <scope>NUCLEOTIDE SEQUENCE [LARGE SCALE GENOMIC DNA]</scope>
</reference>
<evidence type="ECO:0000256" key="3">
    <source>
        <dbReference type="ARBA" id="ARBA00005283"/>
    </source>
</evidence>
<dbReference type="GO" id="GO:0005634">
    <property type="term" value="C:nucleus"/>
    <property type="evidence" value="ECO:0007669"/>
    <property type="project" value="UniProtKB-SubCell"/>
</dbReference>
<feature type="compositionally biased region" description="Basic and acidic residues" evidence="13">
    <location>
        <begin position="450"/>
        <end position="460"/>
    </location>
</feature>
<evidence type="ECO:0000256" key="11">
    <source>
        <dbReference type="ARBA" id="ARBA00023242"/>
    </source>
</evidence>
<proteinExistence type="inferred from homology"/>
<accession>A0A1G4K492</accession>
<dbReference type="FunFam" id="3.40.50.1010:FF:000061">
    <property type="entry name" value="Single-stranded DNA endonuclease (Eurofung)"/>
    <property type="match status" value="1"/>
</dbReference>
<dbReference type="PROSITE" id="PS00841">
    <property type="entry name" value="XPG_1"/>
    <property type="match status" value="1"/>
</dbReference>
<keyword evidence="4" id="KW-0540">Nuclease</keyword>
<dbReference type="GO" id="GO:0003697">
    <property type="term" value="F:single-stranded DNA binding"/>
    <property type="evidence" value="ECO:0007669"/>
    <property type="project" value="InterPro"/>
</dbReference>
<keyword evidence="6" id="KW-0255">Endonuclease</keyword>
<sequence length="983" mass="112149">MGVHALWDVVGPTARPVRLESLSSRRLAVDASIWIYQFLKAVRDKQGNAMRFSHIVGFFRRICKLLYFGIKPVFVFDGGAPALKRRTIQERKERRQGRRDNAASTAKRLLALQMHTGKVPEQSSSQNEAGNERVHIFRPNDDYHLPEIPGFKVEKNDSRLNIEEQDIKTLMDGIDDLEGIDLDTINPASKEFDELPSSTQYMILSALRLKSRLRMGYSKEQLENIYPDSMDFSKFQIDMVKRRNFFTQKLMNVTGMHDGGAGRMDDHSVRRVAGQRGKEYELIRTENGWVLSLEGKDGSEVRKAIELDEPSRTTHKDNESLQASKESGGDEFDDVEWEDVQTEKKDRRDRTDYSIKASLLPPLGALSEVGGNQAFLDRRHNSPEAINRKNEVIFIENEPAKNDETDDSDDDFTVFSRDVNLMNSMKAKEPAQENAKTANFPQLNSTIDDLCPKDSPNDSLKLREGNLEAIRPKISPQNHLSKSKGISEVKDNAPVALPTESEQTLQFIVNRISPEEGQPALRETSSKNSVNLEGKDKIALDSSVEENETQRPILDSPEWFKTSSTFSVNPHLGTSFLTLPVDNNLAKESENESLFANSRARELMKAYEEEESGERNSDKDELEILSVSPSPRASDDIQPKPDTNAPSPESKNSSVIDYDFSEDEENALVEQLRQEEQDYHQFKTVLNPITSNLSPLENDLDALNDQQMKDKRDSDEVTLAMVKEVQDLLSRFGIPYLTAPMEAEAQCAELLRLNLVDGIITDDSDVFLFGGNKVYKNMFQEKNYVEFYHDDVIRKDLGLEREKFIELAQLLGSDYTNGVKSVGPVTAMEILADFGDLSSFREWYNEGQFHQKKQKNEPTFRKNLRKRLVANEVVLDNDFPSELVKEAYLRPEVDHDTTKFTWGVPDLDRLRNYFQITVGWPQEKTDEVLVPLIREMNDRKKHGIQNTITNFFPTEFIRAEKELKLGKRIKNASGKLKNKRQKK</sequence>
<dbReference type="PRINTS" id="PR00853">
    <property type="entry name" value="XPGRADSUPER"/>
</dbReference>
<feature type="region of interest" description="Disordered" evidence="13">
    <location>
        <begin position="628"/>
        <end position="655"/>
    </location>
</feature>
<keyword evidence="9" id="KW-0460">Magnesium</keyword>